<proteinExistence type="predicted"/>
<evidence type="ECO:0000259" key="7">
    <source>
        <dbReference type="Pfam" id="PF03176"/>
    </source>
</evidence>
<feature type="domain" description="Membrane transport protein MMPL" evidence="7">
    <location>
        <begin position="161"/>
        <end position="395"/>
    </location>
</feature>
<feature type="transmembrane region" description="Helical" evidence="6">
    <location>
        <begin position="714"/>
        <end position="734"/>
    </location>
</feature>
<dbReference type="Proteomes" id="UP000316213">
    <property type="component" value="Unassembled WGS sequence"/>
</dbReference>
<dbReference type="SUPFAM" id="SSF82866">
    <property type="entry name" value="Multidrug efflux transporter AcrB transmembrane domain"/>
    <property type="match status" value="2"/>
</dbReference>
<evidence type="ECO:0000256" key="3">
    <source>
        <dbReference type="ARBA" id="ARBA00022692"/>
    </source>
</evidence>
<keyword evidence="3 6" id="KW-0812">Transmembrane</keyword>
<accession>A0A5C6A7Z7</accession>
<evidence type="ECO:0000313" key="9">
    <source>
        <dbReference type="Proteomes" id="UP000316213"/>
    </source>
</evidence>
<dbReference type="InterPro" id="IPR001036">
    <property type="entry name" value="Acrflvin-R"/>
</dbReference>
<reference evidence="8 9" key="1">
    <citation type="submission" date="2019-02" db="EMBL/GenBank/DDBJ databases">
        <title>Deep-cultivation of Planctomycetes and their phenomic and genomic characterization uncovers novel biology.</title>
        <authorList>
            <person name="Wiegand S."/>
            <person name="Jogler M."/>
            <person name="Boedeker C."/>
            <person name="Pinto D."/>
            <person name="Vollmers J."/>
            <person name="Rivas-Marin E."/>
            <person name="Kohn T."/>
            <person name="Peeters S.H."/>
            <person name="Heuer A."/>
            <person name="Rast P."/>
            <person name="Oberbeckmann S."/>
            <person name="Bunk B."/>
            <person name="Jeske O."/>
            <person name="Meyerdierks A."/>
            <person name="Storesund J.E."/>
            <person name="Kallscheuer N."/>
            <person name="Luecker S."/>
            <person name="Lage O.M."/>
            <person name="Pohl T."/>
            <person name="Merkel B.J."/>
            <person name="Hornburger P."/>
            <person name="Mueller R.-W."/>
            <person name="Bruemmer F."/>
            <person name="Labrenz M."/>
            <person name="Spormann A.M."/>
            <person name="Op Den Camp H."/>
            <person name="Overmann J."/>
            <person name="Amann R."/>
            <person name="Jetten M.S.M."/>
            <person name="Mascher T."/>
            <person name="Medema M.H."/>
            <person name="Devos D.P."/>
            <person name="Kaster A.-K."/>
            <person name="Ovreas L."/>
            <person name="Rohde M."/>
            <person name="Galperin M.Y."/>
            <person name="Jogler C."/>
        </authorList>
    </citation>
    <scope>NUCLEOTIDE SEQUENCE [LARGE SCALE GENOMIC DNA]</scope>
    <source>
        <strain evidence="8 9">Pla100</strain>
    </source>
</reference>
<evidence type="ECO:0000313" key="8">
    <source>
        <dbReference type="EMBL" id="TWT95649.1"/>
    </source>
</evidence>
<feature type="transmembrane region" description="Helical" evidence="6">
    <location>
        <begin position="343"/>
        <end position="368"/>
    </location>
</feature>
<feature type="transmembrane region" description="Helical" evidence="6">
    <location>
        <begin position="20"/>
        <end position="38"/>
    </location>
</feature>
<comment type="subcellular location">
    <subcellularLocation>
        <location evidence="1">Cell membrane</location>
        <topology evidence="1">Multi-pass membrane protein</topology>
    </subcellularLocation>
</comment>
<keyword evidence="2" id="KW-1003">Cell membrane</keyword>
<gene>
    <name evidence="8" type="ORF">Pla100_32900</name>
</gene>
<dbReference type="Pfam" id="PF03176">
    <property type="entry name" value="MMPL"/>
    <property type="match status" value="2"/>
</dbReference>
<keyword evidence="4 6" id="KW-1133">Transmembrane helix</keyword>
<dbReference type="Gene3D" id="1.20.1640.10">
    <property type="entry name" value="Multidrug efflux transporter AcrB transmembrane domain"/>
    <property type="match status" value="2"/>
</dbReference>
<feature type="transmembrane region" description="Helical" evidence="6">
    <location>
        <begin position="435"/>
        <end position="455"/>
    </location>
</feature>
<evidence type="ECO:0000256" key="1">
    <source>
        <dbReference type="ARBA" id="ARBA00004651"/>
    </source>
</evidence>
<keyword evidence="9" id="KW-1185">Reference proteome</keyword>
<keyword evidence="5 6" id="KW-0472">Membrane</keyword>
<feature type="transmembrane region" description="Helical" evidence="6">
    <location>
        <begin position="374"/>
        <end position="396"/>
    </location>
</feature>
<dbReference type="PRINTS" id="PR00702">
    <property type="entry name" value="ACRIFLAVINRP"/>
</dbReference>
<feature type="transmembrane region" description="Helical" evidence="6">
    <location>
        <begin position="621"/>
        <end position="640"/>
    </location>
</feature>
<feature type="domain" description="Membrane transport protein MMPL" evidence="7">
    <location>
        <begin position="603"/>
        <end position="776"/>
    </location>
</feature>
<organism evidence="8 9">
    <name type="scientific">Neorhodopirellula pilleata</name>
    <dbReference type="NCBI Taxonomy" id="2714738"/>
    <lineage>
        <taxon>Bacteria</taxon>
        <taxon>Pseudomonadati</taxon>
        <taxon>Planctomycetota</taxon>
        <taxon>Planctomycetia</taxon>
        <taxon>Pirellulales</taxon>
        <taxon>Pirellulaceae</taxon>
        <taxon>Neorhodopirellula</taxon>
    </lineage>
</organism>
<dbReference type="OrthoDB" id="9794724at2"/>
<sequence>MMKVPGSLTGRLFFWWADHPWAQFTLLVLVTVLALIGYRNPSIVRDLFVSAATSDDPEPRRSRRNDTARSAANAANVEPFQIAGGDCVLVVDVMPSAADGDQPADGPDDFFRAAALSAIRDVAAELESMPQVDSVLWLDNVPGLNLFGFAGTLLPSSNASPRQFDNARQTVLDNPLAVGQLISPDGSTILMHLRLDWFYVTSDAAATTEIRERAEQIAGRTSDANLRFQVTGPVPLHLMTSDSHMHNAAKYQAIGYSIMLISALVLFRGLSAVIIVAIAPAVGVFWTMGMLRFFDLQDNPFNDIIVPVLISLVGLTDSVHLMVEIRNQRALGLDTKNAARIGIARVGLACVLTSLTTAIGFVSLSWAHHEIVRNFGWCCVLGVLMTLLSVLTVIPLGCRSPLGRSLHVGLGKSLIDGQLRRIGPIVGWVLRHDRAIAWIAIASTALLAITCLKLQPDEKRYSGMSEAAEAAQALRHLDQKLGGLEFGFVDVQWDDTTSNTELLSVLGAVSKLLGSEPLIGYPLGLHELLESLPGEGSSEERMTLLELLPAELKRAFYSPERNFASTQFRVQDLGIAAYGPTFERVETGIAVLQENHPRFELALTGDAPWRWRNIYRIVNDLAMSLGTASVVIWIVLTVVYRSVRIGLISIIPNLFPLAATGTMLVISGQNLEMVTVCVFTICVGIAVDDTIHFLTRYQEELQHGGDHADVIRRAFTGVGSALLMTTIVLIAGMMSAVVGDARDARLFGIMGSLTLGTALFADVILLPAMLSRFARKPARL</sequence>
<feature type="transmembrane region" description="Helical" evidence="6">
    <location>
        <begin position="647"/>
        <end position="667"/>
    </location>
</feature>
<dbReference type="PANTHER" id="PTHR33406:SF12">
    <property type="entry name" value="BLR2997 PROTEIN"/>
    <property type="match status" value="1"/>
</dbReference>
<dbReference type="AlphaFoldDB" id="A0A5C6A7Z7"/>
<feature type="transmembrane region" description="Helical" evidence="6">
    <location>
        <begin position="253"/>
        <end position="284"/>
    </location>
</feature>
<feature type="transmembrane region" description="Helical" evidence="6">
    <location>
        <begin position="746"/>
        <end position="770"/>
    </location>
</feature>
<dbReference type="GO" id="GO:0022857">
    <property type="term" value="F:transmembrane transporter activity"/>
    <property type="evidence" value="ECO:0007669"/>
    <property type="project" value="InterPro"/>
</dbReference>
<protein>
    <submittedName>
        <fullName evidence="8">Multidrug efflux system subunit MdtC</fullName>
    </submittedName>
</protein>
<dbReference type="EMBL" id="SJPM01000006">
    <property type="protein sequence ID" value="TWT95649.1"/>
    <property type="molecule type" value="Genomic_DNA"/>
</dbReference>
<dbReference type="InterPro" id="IPR004869">
    <property type="entry name" value="MMPL_dom"/>
</dbReference>
<comment type="caution">
    <text evidence="8">The sequence shown here is derived from an EMBL/GenBank/DDBJ whole genome shotgun (WGS) entry which is preliminary data.</text>
</comment>
<evidence type="ECO:0000256" key="5">
    <source>
        <dbReference type="ARBA" id="ARBA00023136"/>
    </source>
</evidence>
<dbReference type="GO" id="GO:0005886">
    <property type="term" value="C:plasma membrane"/>
    <property type="evidence" value="ECO:0007669"/>
    <property type="project" value="UniProtKB-SubCell"/>
</dbReference>
<evidence type="ECO:0000256" key="4">
    <source>
        <dbReference type="ARBA" id="ARBA00022989"/>
    </source>
</evidence>
<dbReference type="RefSeq" id="WP_146578691.1">
    <property type="nucleotide sequence ID" value="NZ_SJPM01000006.1"/>
</dbReference>
<name>A0A5C6A7Z7_9BACT</name>
<dbReference type="PANTHER" id="PTHR33406">
    <property type="entry name" value="MEMBRANE PROTEIN MJ1562-RELATED"/>
    <property type="match status" value="1"/>
</dbReference>
<evidence type="ECO:0000256" key="6">
    <source>
        <dbReference type="SAM" id="Phobius"/>
    </source>
</evidence>
<dbReference type="InterPro" id="IPR050545">
    <property type="entry name" value="Mycobact_MmpL"/>
</dbReference>
<evidence type="ECO:0000256" key="2">
    <source>
        <dbReference type="ARBA" id="ARBA00022475"/>
    </source>
</evidence>